<dbReference type="OrthoDB" id="5331at10239"/>
<organism evidence="1 2">
    <name type="scientific">Lambdina fiscellaria nucleopolyhedrovirus</name>
    <dbReference type="NCBI Taxonomy" id="1642929"/>
    <lineage>
        <taxon>Viruses</taxon>
        <taxon>Viruses incertae sedis</taxon>
        <taxon>Naldaviricetes</taxon>
        <taxon>Lefavirales</taxon>
        <taxon>Baculoviridae</taxon>
        <taxon>Alphabaculovirus</taxon>
        <taxon>Alphabaculovirus lafiscellariae</taxon>
    </lineage>
</organism>
<dbReference type="InterPro" id="IPR013954">
    <property type="entry name" value="PNK3P"/>
</dbReference>
<dbReference type="EMBL" id="KP752043">
    <property type="protein sequence ID" value="AKC91669.1"/>
    <property type="molecule type" value="Genomic_DNA"/>
</dbReference>
<accession>A0A0E3URQ3</accession>
<proteinExistence type="predicted"/>
<sequence length="262" mass="29497">MNARKQSNVSTPTCLRSCQIFEGEFFRCKSHLHQRHRCLCAQSMLLNFCTKNKYLSTQTNDADLWELLSPSLHCVSSLSNGAFHNISLIVYNHRRATVVNKIAIFNYTTLIDALTQIDGNVAAIKAQLCALFNKGYTIALTTNVIDGNNNGIHNDNVNISKSFVCKYKSKIKKINILIDLPLLVLISVKMDKCRKPDTGMFEYLTRRQGMIDTALSFYCDGIGANIDAVAVARGAEFAGNCGIRFVSHKNHFLQKKFWNDFK</sequence>
<protein>
    <submittedName>
        <fullName evidence="1">Nrk1</fullName>
    </submittedName>
</protein>
<name>A0A0E3URQ3_9ABAC</name>
<dbReference type="SUPFAM" id="SSF56784">
    <property type="entry name" value="HAD-like"/>
    <property type="match status" value="1"/>
</dbReference>
<dbReference type="Pfam" id="PF08645">
    <property type="entry name" value="PNK3P"/>
    <property type="match status" value="1"/>
</dbReference>
<dbReference type="GeneID" id="24170872"/>
<dbReference type="InterPro" id="IPR023214">
    <property type="entry name" value="HAD_sf"/>
</dbReference>
<dbReference type="RefSeq" id="YP_009133251.1">
    <property type="nucleotide sequence ID" value="NC_026922.1"/>
</dbReference>
<reference evidence="1 2" key="1">
    <citation type="journal article" date="2015" name="Genome Announc.">
        <title>Genome Sequence of an Alphabaculovirus Isolated from the Oak Looper, Lambdina fiscellaria, Contains a Putative 2-Kilobase-Pair Transposable Element Encoding a Transposase and a FLYWCH Domain-Containing Protein.</title>
        <authorList>
            <person name="Rohrmann G.F."/>
            <person name="Erlandson M.A."/>
            <person name="Theilmann D.A."/>
        </authorList>
    </citation>
    <scope>NUCLEOTIDE SEQUENCE [LARGE SCALE GENOMIC DNA]</scope>
    <source>
        <strain evidence="1">GR15</strain>
    </source>
</reference>
<dbReference type="KEGG" id="vg:24170872"/>
<dbReference type="Proteomes" id="UP000201190">
    <property type="component" value="Segment"/>
</dbReference>
<evidence type="ECO:0000313" key="2">
    <source>
        <dbReference type="Proteomes" id="UP000201190"/>
    </source>
</evidence>
<dbReference type="Gene3D" id="3.40.50.1000">
    <property type="entry name" value="HAD superfamily/HAD-like"/>
    <property type="match status" value="1"/>
</dbReference>
<evidence type="ECO:0000313" key="1">
    <source>
        <dbReference type="EMBL" id="AKC91669.1"/>
    </source>
</evidence>
<dbReference type="InterPro" id="IPR036412">
    <property type="entry name" value="HAD-like_sf"/>
</dbReference>
<keyword evidence="2" id="KW-1185">Reference proteome</keyword>